<accession>A0A1R3VD19</accession>
<protein>
    <submittedName>
        <fullName evidence="1">Uncharacterized protein</fullName>
    </submittedName>
</protein>
<reference evidence="2" key="1">
    <citation type="submission" date="2017-01" db="EMBL/GenBank/DDBJ databases">
        <authorList>
            <person name="Brunel B."/>
        </authorList>
    </citation>
    <scope>NUCLEOTIDE SEQUENCE [LARGE SCALE GENOMIC DNA]</scope>
</reference>
<dbReference type="AlphaFoldDB" id="A0A1R3VD19"/>
<evidence type="ECO:0000313" key="2">
    <source>
        <dbReference type="Proteomes" id="UP000188388"/>
    </source>
</evidence>
<gene>
    <name evidence="1" type="ORF">BQ8794_40381</name>
</gene>
<organism evidence="1 2">
    <name type="scientific">Mesorhizobium prunaredense</name>
    <dbReference type="NCBI Taxonomy" id="1631249"/>
    <lineage>
        <taxon>Bacteria</taxon>
        <taxon>Pseudomonadati</taxon>
        <taxon>Pseudomonadota</taxon>
        <taxon>Alphaproteobacteria</taxon>
        <taxon>Hyphomicrobiales</taxon>
        <taxon>Phyllobacteriaceae</taxon>
        <taxon>Mesorhizobium</taxon>
    </lineage>
</organism>
<sequence>MVTCSWPKAVHVTFYVRVRFGRLEFVREHCRSYPSY</sequence>
<evidence type="ECO:0000313" key="1">
    <source>
        <dbReference type="EMBL" id="SIT57782.1"/>
    </source>
</evidence>
<dbReference type="Proteomes" id="UP000188388">
    <property type="component" value="Unassembled WGS sequence"/>
</dbReference>
<proteinExistence type="predicted"/>
<name>A0A1R3VD19_9HYPH</name>
<dbReference type="EMBL" id="FTPD01000034">
    <property type="protein sequence ID" value="SIT57782.1"/>
    <property type="molecule type" value="Genomic_DNA"/>
</dbReference>
<keyword evidence="2" id="KW-1185">Reference proteome</keyword>